<evidence type="ECO:0000256" key="3">
    <source>
        <dbReference type="ARBA" id="ARBA00022691"/>
    </source>
</evidence>
<dbReference type="OMA" id="NGHEMLH"/>
<dbReference type="GO" id="GO:0005737">
    <property type="term" value="C:cytoplasm"/>
    <property type="evidence" value="ECO:0007669"/>
    <property type="project" value="TreeGrafter"/>
</dbReference>
<dbReference type="PROSITE" id="PS50280">
    <property type="entry name" value="SET"/>
    <property type="match status" value="1"/>
</dbReference>
<dbReference type="Gene3D" id="2.170.270.10">
    <property type="entry name" value="SET domain"/>
    <property type="match status" value="1"/>
</dbReference>
<keyword evidence="4" id="KW-0175">Coiled coil</keyword>
<evidence type="ECO:0000313" key="6">
    <source>
        <dbReference type="EMBL" id="KYQ91062.1"/>
    </source>
</evidence>
<protein>
    <recommendedName>
        <fullName evidence="5">SET domain-containing protein</fullName>
    </recommendedName>
</protein>
<dbReference type="GO" id="GO:0042826">
    <property type="term" value="F:histone deacetylase binding"/>
    <property type="evidence" value="ECO:0007669"/>
    <property type="project" value="TreeGrafter"/>
</dbReference>
<dbReference type="Pfam" id="PF00856">
    <property type="entry name" value="SET"/>
    <property type="match status" value="1"/>
</dbReference>
<dbReference type="InterPro" id="IPR001214">
    <property type="entry name" value="SET_dom"/>
</dbReference>
<dbReference type="GO" id="GO:0008168">
    <property type="term" value="F:methyltransferase activity"/>
    <property type="evidence" value="ECO:0007669"/>
    <property type="project" value="UniProtKB-KW"/>
</dbReference>
<dbReference type="InterPro" id="IPR046341">
    <property type="entry name" value="SET_dom_sf"/>
</dbReference>
<dbReference type="Gene3D" id="1.25.40.10">
    <property type="entry name" value="Tetratricopeptide repeat domain"/>
    <property type="match status" value="1"/>
</dbReference>
<proteinExistence type="predicted"/>
<dbReference type="CDD" id="cd20071">
    <property type="entry name" value="SET_SMYD"/>
    <property type="match status" value="1"/>
</dbReference>
<dbReference type="InterPro" id="IPR011990">
    <property type="entry name" value="TPR-like_helical_dom_sf"/>
</dbReference>
<dbReference type="PANTHER" id="PTHR46165:SF2">
    <property type="entry name" value="SET AND MYND DOMAIN-CONTAINING PROTEIN 4"/>
    <property type="match status" value="1"/>
</dbReference>
<keyword evidence="7" id="KW-1185">Reference proteome</keyword>
<feature type="domain" description="SET" evidence="5">
    <location>
        <begin position="230"/>
        <end position="501"/>
    </location>
</feature>
<evidence type="ECO:0000256" key="2">
    <source>
        <dbReference type="ARBA" id="ARBA00022679"/>
    </source>
</evidence>
<dbReference type="SMART" id="SM00317">
    <property type="entry name" value="SET"/>
    <property type="match status" value="1"/>
</dbReference>
<evidence type="ECO:0000256" key="1">
    <source>
        <dbReference type="ARBA" id="ARBA00022603"/>
    </source>
</evidence>
<feature type="coiled-coil region" evidence="4">
    <location>
        <begin position="204"/>
        <end position="231"/>
    </location>
</feature>
<organism evidence="6 7">
    <name type="scientific">Tieghemostelium lacteum</name>
    <name type="common">Slime mold</name>
    <name type="synonym">Dictyostelium lacteum</name>
    <dbReference type="NCBI Taxonomy" id="361077"/>
    <lineage>
        <taxon>Eukaryota</taxon>
        <taxon>Amoebozoa</taxon>
        <taxon>Evosea</taxon>
        <taxon>Eumycetozoa</taxon>
        <taxon>Dictyostelia</taxon>
        <taxon>Dictyosteliales</taxon>
        <taxon>Raperosteliaceae</taxon>
        <taxon>Tieghemostelium</taxon>
    </lineage>
</organism>
<evidence type="ECO:0000313" key="7">
    <source>
        <dbReference type="Proteomes" id="UP000076078"/>
    </source>
</evidence>
<comment type="caution">
    <text evidence="6">The sequence shown here is derived from an EMBL/GenBank/DDBJ whole genome shotgun (WGS) entry which is preliminary data.</text>
</comment>
<dbReference type="Proteomes" id="UP000076078">
    <property type="component" value="Unassembled WGS sequence"/>
</dbReference>
<dbReference type="SUPFAM" id="SSF82199">
    <property type="entry name" value="SET domain"/>
    <property type="match status" value="1"/>
</dbReference>
<dbReference type="PANTHER" id="PTHR46165">
    <property type="entry name" value="SET AND MYND DOMAIN-CONTAINING PROTEIN 4"/>
    <property type="match status" value="1"/>
</dbReference>
<dbReference type="GO" id="GO:0005634">
    <property type="term" value="C:nucleus"/>
    <property type="evidence" value="ECO:0007669"/>
    <property type="project" value="TreeGrafter"/>
</dbReference>
<dbReference type="InParanoid" id="A0A151ZAS8"/>
<evidence type="ECO:0000259" key="5">
    <source>
        <dbReference type="PROSITE" id="PS50280"/>
    </source>
</evidence>
<dbReference type="EMBL" id="LODT01000035">
    <property type="protein sequence ID" value="KYQ91062.1"/>
    <property type="molecule type" value="Genomic_DNA"/>
</dbReference>
<keyword evidence="3" id="KW-0949">S-adenosyl-L-methionine</keyword>
<gene>
    <name evidence="6" type="ORF">DLAC_07965</name>
</gene>
<keyword evidence="2" id="KW-0808">Transferase</keyword>
<reference evidence="6 7" key="1">
    <citation type="submission" date="2015-12" db="EMBL/GenBank/DDBJ databases">
        <title>Dictyostelia acquired genes for synthesis and detection of signals that induce cell-type specialization by lateral gene transfer from prokaryotes.</title>
        <authorList>
            <person name="Gloeckner G."/>
            <person name="Schaap P."/>
        </authorList>
    </citation>
    <scope>NUCLEOTIDE SEQUENCE [LARGE SCALE GENOMIC DNA]</scope>
    <source>
        <strain evidence="6 7">TK</strain>
    </source>
</reference>
<dbReference type="OrthoDB" id="18560at2759"/>
<dbReference type="AlphaFoldDB" id="A0A151ZAS8"/>
<dbReference type="SUPFAM" id="SSF48452">
    <property type="entry name" value="TPR-like"/>
    <property type="match status" value="1"/>
</dbReference>
<dbReference type="Gene3D" id="1.10.220.160">
    <property type="match status" value="1"/>
</dbReference>
<dbReference type="STRING" id="361077.A0A151ZAS8"/>
<accession>A0A151ZAS8</accession>
<sequence>MEAEMFKKLNDYVPGFQEFMQGLDKSKKLNYLQMCQEFLFKQTEDMLKLHENDLYWVSPEPLPAPKDYQDFKSTLENLKKKGNDELTSESNMAFYGNERSISYYTVALEYYRDHKDAIDVPEECVGELNRLLSIICCNASLGYFKLHEIGQSFNYSNKAIEFDTTFAKGHYRRGICFQKFVDFEASNIEFKLAMGFCQNDKTLYSLIESEYRQQEEKIKKMLGEKENIKARIESDKQFQEFPVHLTWRSDVGRCIVAKENVKPGSVLLRVAPFTHALIDECELSYCGSCSRPLKSIDHHNCRKCQRHVLCNRCQNDEIVQKNHNEECDILHYLTKNYPDSQSRDFRFMLRLVLAARRNRDGLLTKENCPPIWKQHPYIFDTYQDLLNLSRNQNQIEKKQMDAFKRGVDSIFAICQIVKGNDYLKGVEKSDILNAYSIIQLNGHEVLHPLHDSNGFGIYPTASYLNHSCEPNSCWYFDENGMICIANFKEIKKDEEITITYIDTTYPLNSRRKDLLETYHFFCKCTKCVRDADGRVGVNCLKCQTPLLYKNMEIQLPESKYLKEHKYYPILKPSGRIFKCQNCNSQFDASFFMHCLDQNMKEFITKKSVYLEKLFGTFNTHYNKHYHDIRSEARENNDIDTAIIWTRKILRNYEALENVYPWSTLGTYYYLLRYLKKQNKSDTLNEREQIIKTIKSSIENLIDMQSYFFSDRILHKLKIQD</sequence>
<keyword evidence="1" id="KW-0489">Methyltransferase</keyword>
<evidence type="ECO:0000256" key="4">
    <source>
        <dbReference type="SAM" id="Coils"/>
    </source>
</evidence>
<dbReference type="GO" id="GO:0032259">
    <property type="term" value="P:methylation"/>
    <property type="evidence" value="ECO:0007669"/>
    <property type="project" value="UniProtKB-KW"/>
</dbReference>
<dbReference type="FunCoup" id="A0A151ZAS8">
    <property type="interactions" value="10"/>
</dbReference>
<dbReference type="Gene3D" id="6.10.140.2220">
    <property type="match status" value="1"/>
</dbReference>
<name>A0A151ZAS8_TIELA</name>
<dbReference type="InterPro" id="IPR052097">
    <property type="entry name" value="SET-MYND_domain_protein"/>
</dbReference>